<dbReference type="PROSITE" id="PS51674">
    <property type="entry name" value="4FE4S_WBL"/>
    <property type="match status" value="1"/>
</dbReference>
<accession>A0A3G3M9P0</accession>
<evidence type="ECO:0000313" key="3">
    <source>
        <dbReference type="Proteomes" id="UP000280547"/>
    </source>
</evidence>
<protein>
    <submittedName>
        <fullName evidence="2">WhiB family transcription factor</fullName>
    </submittedName>
</protein>
<dbReference type="EMBL" id="MH976515">
    <property type="protein sequence ID" value="AYR03212.1"/>
    <property type="molecule type" value="Genomic_DNA"/>
</dbReference>
<name>A0A3G3M9P0_9CAUD</name>
<dbReference type="Proteomes" id="UP000280547">
    <property type="component" value="Segment"/>
</dbReference>
<dbReference type="Pfam" id="PF02467">
    <property type="entry name" value="Whib"/>
    <property type="match status" value="1"/>
</dbReference>
<dbReference type="RefSeq" id="YP_010246311.1">
    <property type="nucleotide sequence ID" value="NC_060134.1"/>
</dbReference>
<dbReference type="GeneID" id="70080853"/>
<feature type="domain" description="4Fe-4S Wbl-type" evidence="1">
    <location>
        <begin position="8"/>
        <end position="69"/>
    </location>
</feature>
<reference evidence="2 3" key="1">
    <citation type="submission" date="2018-09" db="EMBL/GenBank/DDBJ databases">
        <authorList>
            <person name="Amanuel B.M."/>
            <person name="Anspach C.J."/>
            <person name="Chiquito R.J."/>
            <person name="Gales J.M."/>
            <person name="Hall T."/>
            <person name="Hotaki K."/>
            <person name="Lozano B."/>
            <person name="Mugisha B."/>
            <person name="Fogarty M.P."/>
            <person name="Leadon S.A."/>
            <person name="Molloy S.D."/>
            <person name="Garlena R.A."/>
            <person name="Russell D.A."/>
            <person name="Pope W.H."/>
            <person name="Jacobs-Sera D."/>
            <person name="Hatfull G.F."/>
        </authorList>
    </citation>
    <scope>NUCLEOTIDE SEQUENCE [LARGE SCALE GENOMIC DNA]</scope>
</reference>
<evidence type="ECO:0000313" key="2">
    <source>
        <dbReference type="EMBL" id="AYR03212.1"/>
    </source>
</evidence>
<dbReference type="InterPro" id="IPR034768">
    <property type="entry name" value="4FE4S_WBL"/>
</dbReference>
<gene>
    <name evidence="2" type="primary">66</name>
    <name evidence="2" type="ORF">SEA_OCTOBIEN14_66</name>
</gene>
<sequence length="103" mass="11017">MHWMLRAKCRGNDPELYDVGNLTPGREDVEAAQLCAGCTVVPECAEDALTLINVSRTLRAVADKPDPEPGDDLVPHLGVVRAATVIRMPKGFDFELLSAGAGT</sequence>
<keyword evidence="3" id="KW-1185">Reference proteome</keyword>
<proteinExistence type="predicted"/>
<evidence type="ECO:0000259" key="1">
    <source>
        <dbReference type="PROSITE" id="PS51674"/>
    </source>
</evidence>
<dbReference type="KEGG" id="vg:70080853"/>
<organism evidence="2 3">
    <name type="scientific">Gordonia phage Octobien14</name>
    <dbReference type="NCBI Taxonomy" id="2483673"/>
    <lineage>
        <taxon>Viruses</taxon>
        <taxon>Duplodnaviria</taxon>
        <taxon>Heunggongvirae</taxon>
        <taxon>Uroviricota</taxon>
        <taxon>Caudoviricetes</taxon>
        <taxon>Deeyouvirinae</taxon>
        <taxon>Octobienvirus</taxon>
        <taxon>Octobienvirus octobien14</taxon>
    </lineage>
</organism>